<sequence length="105" mass="11315">MRKHPWPAIPPRSNTPATCRSSPAIISATPDSFHGHSYPADELPGRAGQLVTSYTTGDNDVDLSLETALLLFSTQTETALADEPRLSGDQATRRPANRCHRSAGM</sequence>
<feature type="region of interest" description="Disordered" evidence="1">
    <location>
        <begin position="80"/>
        <end position="105"/>
    </location>
</feature>
<dbReference type="EMBL" id="CP043661">
    <property type="protein sequence ID" value="QNE18240.1"/>
    <property type="molecule type" value="Genomic_DNA"/>
</dbReference>
<accession>A0A7G6WW75</accession>
<evidence type="ECO:0000313" key="2">
    <source>
        <dbReference type="EMBL" id="QNE18240.1"/>
    </source>
</evidence>
<dbReference type="RefSeq" id="WP_185447239.1">
    <property type="nucleotide sequence ID" value="NZ_CP043661.1"/>
</dbReference>
<gene>
    <name evidence="2" type="ORF">F1D05_10450</name>
</gene>
<reference evidence="3" key="1">
    <citation type="submission" date="2019-09" db="EMBL/GenBank/DDBJ databases">
        <title>Antimicrobial potential of Antarctic Bacteria.</title>
        <authorList>
            <person name="Benaud N."/>
            <person name="Edwards R.J."/>
            <person name="Ferrari B.C."/>
        </authorList>
    </citation>
    <scope>NUCLEOTIDE SEQUENCE [LARGE SCALE GENOMIC DNA]</scope>
    <source>
        <strain evidence="3">SPB151</strain>
    </source>
</reference>
<proteinExistence type="predicted"/>
<evidence type="ECO:0000313" key="3">
    <source>
        <dbReference type="Proteomes" id="UP000515563"/>
    </source>
</evidence>
<organism evidence="2 3">
    <name type="scientific">Kribbella qitaiheensis</name>
    <dbReference type="NCBI Taxonomy" id="1544730"/>
    <lineage>
        <taxon>Bacteria</taxon>
        <taxon>Bacillati</taxon>
        <taxon>Actinomycetota</taxon>
        <taxon>Actinomycetes</taxon>
        <taxon>Propionibacteriales</taxon>
        <taxon>Kribbellaceae</taxon>
        <taxon>Kribbella</taxon>
    </lineage>
</organism>
<dbReference type="Proteomes" id="UP000515563">
    <property type="component" value="Chromosome"/>
</dbReference>
<name>A0A7G6WW75_9ACTN</name>
<evidence type="ECO:0000256" key="1">
    <source>
        <dbReference type="SAM" id="MobiDB-lite"/>
    </source>
</evidence>
<keyword evidence="3" id="KW-1185">Reference proteome</keyword>
<feature type="region of interest" description="Disordered" evidence="1">
    <location>
        <begin position="1"/>
        <end position="23"/>
    </location>
</feature>
<feature type="compositionally biased region" description="Polar residues" evidence="1">
    <location>
        <begin position="12"/>
        <end position="21"/>
    </location>
</feature>
<reference evidence="2 3" key="2">
    <citation type="journal article" date="2020" name="Microbiol. Resour. Announc.">
        <title>Antarctic desert soil bacteria exhibit high novel natural product potential, evaluated through long-read genome sequencing and comparative genomics.</title>
        <authorList>
            <person name="Benaud N."/>
            <person name="Edwards R.J."/>
            <person name="Amos T.G."/>
            <person name="D'Agostino P.M."/>
            <person name="Gutierrez-Chavez C."/>
            <person name="Montgomery K."/>
            <person name="Nicetic I."/>
            <person name="Ferrari B.C."/>
        </authorList>
    </citation>
    <scope>NUCLEOTIDE SEQUENCE [LARGE SCALE GENOMIC DNA]</scope>
    <source>
        <strain evidence="2 3">SPB151</strain>
    </source>
</reference>
<dbReference type="AlphaFoldDB" id="A0A7G6WW75"/>
<protein>
    <submittedName>
        <fullName evidence="2">Uncharacterized protein</fullName>
    </submittedName>
</protein>
<dbReference type="KEGG" id="kqi:F1D05_10450"/>
<feature type="compositionally biased region" description="Basic residues" evidence="1">
    <location>
        <begin position="95"/>
        <end position="105"/>
    </location>
</feature>